<dbReference type="InterPro" id="IPR001638">
    <property type="entry name" value="Solute-binding_3/MltF_N"/>
</dbReference>
<accession>A0ABV7B4W1</accession>
<evidence type="ECO:0000256" key="3">
    <source>
        <dbReference type="ARBA" id="ARBA00022729"/>
    </source>
</evidence>
<evidence type="ECO:0000313" key="8">
    <source>
        <dbReference type="Proteomes" id="UP001595386"/>
    </source>
</evidence>
<dbReference type="EMBL" id="JBHRSQ010000009">
    <property type="protein sequence ID" value="MFC2991703.1"/>
    <property type="molecule type" value="Genomic_DNA"/>
</dbReference>
<name>A0ABV7B4W1_9GAMM</name>
<sequence length="341" mass="36784">MLNNNKRLLLASAGVLAFTASSMLQASTLEETRDRGTVQCGVSDGLPGFSAPDDAGEWQGLDVDVCRAVAAAVFGDAEAVRFVSLNAVERFTALQSGEADLLSRNTTWTTTRDTTLGLNFTGVTFYDGIGFMVHRDLGLTSAKELSGAAICIQSGTTTELNVADYFRANDMTFDPIVFDTSEQTVGGYEAGRCDVLTSDTSQLAALRIQLAEPDASMILPEIISKEPLGPVVRQGDDEWFNVVKWTLFAMINAEEMGITRDNVDEMLASEDPDIARLLGQDGNYGEGMGLSADWAYNIIKLVGNYGESFDRNVGMGSPLEIERGINALWTEGGIQYAPPIR</sequence>
<feature type="signal peptide" evidence="5">
    <location>
        <begin position="1"/>
        <end position="26"/>
    </location>
</feature>
<dbReference type="InterPro" id="IPR018313">
    <property type="entry name" value="SBP_3_CS"/>
</dbReference>
<evidence type="ECO:0000259" key="6">
    <source>
        <dbReference type="SMART" id="SM00062"/>
    </source>
</evidence>
<dbReference type="CDD" id="cd13692">
    <property type="entry name" value="PBP2_BztA"/>
    <property type="match status" value="1"/>
</dbReference>
<dbReference type="PANTHER" id="PTHR30085:SF7">
    <property type="entry name" value="AMINO-ACID ABC TRANSPORTER-BINDING PROTEIN YHDW-RELATED"/>
    <property type="match status" value="1"/>
</dbReference>
<gene>
    <name evidence="7" type="ORF">ACFODV_06620</name>
</gene>
<keyword evidence="8" id="KW-1185">Reference proteome</keyword>
<dbReference type="Proteomes" id="UP001595386">
    <property type="component" value="Unassembled WGS sequence"/>
</dbReference>
<protein>
    <submittedName>
        <fullName evidence="7">Amino acid ABC transporter substrate-binding protein</fullName>
    </submittedName>
</protein>
<evidence type="ECO:0000256" key="5">
    <source>
        <dbReference type="SAM" id="SignalP"/>
    </source>
</evidence>
<dbReference type="SMART" id="SM00062">
    <property type="entry name" value="PBPb"/>
    <property type="match status" value="1"/>
</dbReference>
<dbReference type="InterPro" id="IPR051455">
    <property type="entry name" value="Bact_solute-bind_prot3"/>
</dbReference>
<organism evidence="7 8">
    <name type="scientific">Halomonas tibetensis</name>
    <dbReference type="NCBI Taxonomy" id="2259590"/>
    <lineage>
        <taxon>Bacteria</taxon>
        <taxon>Pseudomonadati</taxon>
        <taxon>Pseudomonadota</taxon>
        <taxon>Gammaproteobacteria</taxon>
        <taxon>Oceanospirillales</taxon>
        <taxon>Halomonadaceae</taxon>
        <taxon>Halomonas</taxon>
    </lineage>
</organism>
<evidence type="ECO:0000256" key="4">
    <source>
        <dbReference type="RuleBase" id="RU003744"/>
    </source>
</evidence>
<evidence type="ECO:0000256" key="1">
    <source>
        <dbReference type="ARBA" id="ARBA00010333"/>
    </source>
</evidence>
<evidence type="ECO:0000313" key="7">
    <source>
        <dbReference type="EMBL" id="MFC2991703.1"/>
    </source>
</evidence>
<keyword evidence="2" id="KW-0813">Transport</keyword>
<dbReference type="Gene3D" id="3.40.190.10">
    <property type="entry name" value="Periplasmic binding protein-like II"/>
    <property type="match status" value="2"/>
</dbReference>
<comment type="caution">
    <text evidence="7">The sequence shown here is derived from an EMBL/GenBank/DDBJ whole genome shotgun (WGS) entry which is preliminary data.</text>
</comment>
<dbReference type="PROSITE" id="PS01039">
    <property type="entry name" value="SBP_BACTERIAL_3"/>
    <property type="match status" value="1"/>
</dbReference>
<keyword evidence="3 5" id="KW-0732">Signal</keyword>
<dbReference type="Pfam" id="PF00497">
    <property type="entry name" value="SBP_bac_3"/>
    <property type="match status" value="1"/>
</dbReference>
<dbReference type="RefSeq" id="WP_379756531.1">
    <property type="nucleotide sequence ID" value="NZ_JBHRSQ010000009.1"/>
</dbReference>
<dbReference type="SUPFAM" id="SSF53850">
    <property type="entry name" value="Periplasmic binding protein-like II"/>
    <property type="match status" value="1"/>
</dbReference>
<proteinExistence type="inferred from homology"/>
<feature type="chain" id="PRO_5047224134" evidence="5">
    <location>
        <begin position="27"/>
        <end position="341"/>
    </location>
</feature>
<feature type="domain" description="Solute-binding protein family 3/N-terminal" evidence="6">
    <location>
        <begin position="37"/>
        <end position="266"/>
    </location>
</feature>
<evidence type="ECO:0000256" key="2">
    <source>
        <dbReference type="ARBA" id="ARBA00022448"/>
    </source>
</evidence>
<reference evidence="8" key="1">
    <citation type="journal article" date="2019" name="Int. J. Syst. Evol. Microbiol.">
        <title>The Global Catalogue of Microorganisms (GCM) 10K type strain sequencing project: providing services to taxonomists for standard genome sequencing and annotation.</title>
        <authorList>
            <consortium name="The Broad Institute Genomics Platform"/>
            <consortium name="The Broad Institute Genome Sequencing Center for Infectious Disease"/>
            <person name="Wu L."/>
            <person name="Ma J."/>
        </authorList>
    </citation>
    <scope>NUCLEOTIDE SEQUENCE [LARGE SCALE GENOMIC DNA]</scope>
    <source>
        <strain evidence="8">KCTC 52660</strain>
    </source>
</reference>
<comment type="similarity">
    <text evidence="1 4">Belongs to the bacterial solute-binding protein 3 family.</text>
</comment>
<dbReference type="PANTHER" id="PTHR30085">
    <property type="entry name" value="AMINO ACID ABC TRANSPORTER PERMEASE"/>
    <property type="match status" value="1"/>
</dbReference>